<evidence type="ECO:0000256" key="1">
    <source>
        <dbReference type="RuleBase" id="RU000487"/>
    </source>
</evidence>
<feature type="compositionally biased region" description="Polar residues" evidence="2">
    <location>
        <begin position="141"/>
        <end position="150"/>
    </location>
</feature>
<dbReference type="CDD" id="cd10206">
    <property type="entry name" value="ASKHA_NBD_Arp8-like"/>
    <property type="match status" value="1"/>
</dbReference>
<name>F4Q9S3_CACFS</name>
<sequence>MESKVIVIHHGSYSLKIGLASDAAPKIIPNWIAKRLKIPPSSSSSSTIPIPSNQSQQTVDITTTTTDDSNDNNGVKMEIKQTTGENEQPSKDDVEMKDNDNVDGSHQPLSQNTTIVHDENNNNNQEDSTKQQQQEVEDQSGKQTTSPAITIVKTPSQSQEIIQYRVASIESIQKYIKDNISNLPLHPNDQKHNNYKYIIIPESKFISEEKIPKKRKKKPMVVDNGKPQQPLFEKPINFEQDNFCIGDDAIEISKDTNDHWMVYQPMLSPTTFNLATQSSFQALSADLIEMWKYAIQRYLNINPQDLNNYGCVYIIPDTFDKKEVKEITSLLLCELRFTSVLLYRQSVCSLFGAATGTGCVVDIGYKQISIACVDEGYLIPQSRVSLGYGGENITKLLEWLLYKNDSTPTHKPIHQYPFPIDQCNITIPFYLNLIDSIKINNLNLFINDEKKIRQSICKVKETIKSKKYKVYQFNGDIVFKVPALSLFYPKSFKEDEINNEQTSTNNNNGNNKNIGSSKQSQSRKNRLADYEELFEETMSEKTSSTDPLYPLDKAIYKSINMVGEKMDTRKKYLQNMQLVGGGSHIPGIQEIIRNRINIIHQQYQQSKFEQQQQQQQNNQQQTNNQQPQPIIEELIVLFPTTQKHDIDPTIMGWKGGAIIGCLESSREIWITRDEWKGGQNSSYILKEKLSF</sequence>
<dbReference type="Gene3D" id="3.30.420.580">
    <property type="match status" value="1"/>
</dbReference>
<feature type="region of interest" description="Disordered" evidence="2">
    <location>
        <begin position="499"/>
        <end position="526"/>
    </location>
</feature>
<dbReference type="STRING" id="1054147.F4Q9S3"/>
<feature type="compositionally biased region" description="Polar residues" evidence="2">
    <location>
        <begin position="102"/>
        <end position="134"/>
    </location>
</feature>
<protein>
    <submittedName>
        <fullName evidence="3">Actin related protein 8</fullName>
    </submittedName>
</protein>
<dbReference type="OrthoDB" id="5572108at2759"/>
<feature type="compositionally biased region" description="Basic and acidic residues" evidence="2">
    <location>
        <begin position="88"/>
        <end position="100"/>
    </location>
</feature>
<reference evidence="4" key="1">
    <citation type="journal article" date="2011" name="Genome Res.">
        <title>Phylogeny-wide analysis of social amoeba genomes highlights ancient origins for complex intercellular communication.</title>
        <authorList>
            <person name="Heidel A.J."/>
            <person name="Lawal H.M."/>
            <person name="Felder M."/>
            <person name="Schilde C."/>
            <person name="Helps N.R."/>
            <person name="Tunggal B."/>
            <person name="Rivero F."/>
            <person name="John U."/>
            <person name="Schleicher M."/>
            <person name="Eichinger L."/>
            <person name="Platzer M."/>
            <person name="Noegel A.A."/>
            <person name="Schaap P."/>
            <person name="Gloeckner G."/>
        </authorList>
    </citation>
    <scope>NUCLEOTIDE SEQUENCE [LARGE SCALE GENOMIC DNA]</scope>
    <source>
        <strain evidence="4">SH3</strain>
    </source>
</reference>
<dbReference type="SUPFAM" id="SSF53067">
    <property type="entry name" value="Actin-like ATPase domain"/>
    <property type="match status" value="3"/>
</dbReference>
<dbReference type="SMART" id="SM00268">
    <property type="entry name" value="ACTIN"/>
    <property type="match status" value="1"/>
</dbReference>
<feature type="compositionally biased region" description="Low complexity" evidence="2">
    <location>
        <begin position="499"/>
        <end position="522"/>
    </location>
</feature>
<dbReference type="RefSeq" id="XP_004354184.1">
    <property type="nucleotide sequence ID" value="XM_004354132.1"/>
</dbReference>
<proteinExistence type="inferred from homology"/>
<feature type="region of interest" description="Disordered" evidence="2">
    <location>
        <begin position="39"/>
        <end position="150"/>
    </location>
</feature>
<dbReference type="AlphaFoldDB" id="F4Q9S3"/>
<evidence type="ECO:0000256" key="2">
    <source>
        <dbReference type="SAM" id="MobiDB-lite"/>
    </source>
</evidence>
<dbReference type="OMA" id="MWKYAIQ"/>
<dbReference type="PANTHER" id="PTHR11937">
    <property type="entry name" value="ACTIN"/>
    <property type="match status" value="1"/>
</dbReference>
<dbReference type="KEGG" id="dfa:DFA_10279"/>
<dbReference type="Proteomes" id="UP000007797">
    <property type="component" value="Unassembled WGS sequence"/>
</dbReference>
<evidence type="ECO:0000313" key="3">
    <source>
        <dbReference type="EMBL" id="EGG15442.1"/>
    </source>
</evidence>
<dbReference type="GeneID" id="14867741"/>
<feature type="compositionally biased region" description="Low complexity" evidence="2">
    <location>
        <begin position="39"/>
        <end position="73"/>
    </location>
</feature>
<organism evidence="3 4">
    <name type="scientific">Cavenderia fasciculata</name>
    <name type="common">Slime mold</name>
    <name type="synonym">Dictyostelium fasciculatum</name>
    <dbReference type="NCBI Taxonomy" id="261658"/>
    <lineage>
        <taxon>Eukaryota</taxon>
        <taxon>Amoebozoa</taxon>
        <taxon>Evosea</taxon>
        <taxon>Eumycetozoa</taxon>
        <taxon>Dictyostelia</taxon>
        <taxon>Acytosteliales</taxon>
        <taxon>Cavenderiaceae</taxon>
        <taxon>Cavenderia</taxon>
    </lineage>
</organism>
<dbReference type="EMBL" id="GL883026">
    <property type="protein sequence ID" value="EGG15442.1"/>
    <property type="molecule type" value="Genomic_DNA"/>
</dbReference>
<comment type="similarity">
    <text evidence="1">Belongs to the actin family.</text>
</comment>
<dbReference type="Pfam" id="PF00022">
    <property type="entry name" value="Actin"/>
    <property type="match status" value="1"/>
</dbReference>
<dbReference type="InterPro" id="IPR043129">
    <property type="entry name" value="ATPase_NBD"/>
</dbReference>
<gene>
    <name evidence="3" type="primary">arpG</name>
    <name evidence="3" type="ORF">DFA_10279</name>
</gene>
<evidence type="ECO:0000313" key="4">
    <source>
        <dbReference type="Proteomes" id="UP000007797"/>
    </source>
</evidence>
<dbReference type="Gene3D" id="3.30.420.40">
    <property type="match status" value="2"/>
</dbReference>
<accession>F4Q9S3</accession>
<dbReference type="InterPro" id="IPR004000">
    <property type="entry name" value="Actin"/>
</dbReference>
<keyword evidence="4" id="KW-1185">Reference proteome</keyword>